<evidence type="ECO:0000313" key="9">
    <source>
        <dbReference type="WBParaSite" id="HDID_0000760901-mRNA-1"/>
    </source>
</evidence>
<reference evidence="9" key="1">
    <citation type="submission" date="2017-02" db="UniProtKB">
        <authorList>
            <consortium name="WormBaseParasite"/>
        </authorList>
    </citation>
    <scope>IDENTIFICATION</scope>
</reference>
<feature type="domain" description="G-protein coupled receptors family 1 profile" evidence="6">
    <location>
        <begin position="91"/>
        <end position="405"/>
    </location>
</feature>
<evidence type="ECO:0000313" key="7">
    <source>
        <dbReference type="EMBL" id="VDL59925.1"/>
    </source>
</evidence>
<protein>
    <submittedName>
        <fullName evidence="9">G_PROTEIN_RECEP_F1_2 domain-containing protein</fullName>
    </submittedName>
</protein>
<dbReference type="InterPro" id="IPR053071">
    <property type="entry name" value="GPCR1-related_rcpt"/>
</dbReference>
<evidence type="ECO:0000259" key="6">
    <source>
        <dbReference type="PROSITE" id="PS50262"/>
    </source>
</evidence>
<dbReference type="OrthoDB" id="5962323at2759"/>
<dbReference type="Proteomes" id="UP000274504">
    <property type="component" value="Unassembled WGS sequence"/>
</dbReference>
<accession>A0A0R3SR45</accession>
<feature type="transmembrane region" description="Helical" evidence="5">
    <location>
        <begin position="75"/>
        <end position="98"/>
    </location>
</feature>
<dbReference type="PROSITE" id="PS50262">
    <property type="entry name" value="G_PROTEIN_RECEP_F1_2"/>
    <property type="match status" value="1"/>
</dbReference>
<feature type="transmembrane region" description="Helical" evidence="5">
    <location>
        <begin position="110"/>
        <end position="129"/>
    </location>
</feature>
<dbReference type="InterPro" id="IPR017452">
    <property type="entry name" value="GPCR_Rhodpsn_7TM"/>
</dbReference>
<proteinExistence type="predicted"/>
<feature type="transmembrane region" description="Helical" evidence="5">
    <location>
        <begin position="149"/>
        <end position="174"/>
    </location>
</feature>
<dbReference type="Gene3D" id="1.20.1070.10">
    <property type="entry name" value="Rhodopsin 7-helix transmembrane proteins"/>
    <property type="match status" value="1"/>
</dbReference>
<dbReference type="AlphaFoldDB" id="A0A0R3SR45"/>
<keyword evidence="4 5" id="KW-0472">Membrane</keyword>
<name>A0A0R3SR45_HYMDI</name>
<dbReference type="PANTHER" id="PTHR47023">
    <property type="entry name" value="SEX PEPTIDE RECEPTOR"/>
    <property type="match status" value="1"/>
</dbReference>
<reference evidence="7 8" key="2">
    <citation type="submission" date="2018-11" db="EMBL/GenBank/DDBJ databases">
        <authorList>
            <consortium name="Pathogen Informatics"/>
        </authorList>
    </citation>
    <scope>NUCLEOTIDE SEQUENCE [LARGE SCALE GENOMIC DNA]</scope>
</reference>
<evidence type="ECO:0000256" key="1">
    <source>
        <dbReference type="ARBA" id="ARBA00004370"/>
    </source>
</evidence>
<sequence length="412" mass="46590">MNNFYYVLQDLLELNISGSSESTYFLLKQGNESTTLAKSGLGNGVFLPVSQLEPVNENCDWLYRLSSRAVPFTHLIQTTILPFFLTLTVIINILLCVTLNRPNMRTPTNFILLAISVADLLTGLLPLPILTAFNTDYFDTDLTLAKGYLTHYCSVVLPTLFHTISIWLTVLLALQRFIYVVKPLEVHKYAICHYRGVFISTVIISVLALIFYVNNFTITYNPGAVVCTNNHGAITSIHGKVLKCTFLPRNIQFPILLLRAFTVHIIPCLLLCVLTAYMMIALKGISKRRNELLIKKNEMKMLANSIRSADNHENNCNNQMMKRNRKNVVNGDAYKTSRIMLVVLLLFLFVEIPSTVLVTTYSLLIALEGKPMPYFAEVSPFALKTFLNLIWLKNTIHDKVDPLSVLEIGKYL</sequence>
<comment type="subcellular location">
    <subcellularLocation>
        <location evidence="1">Membrane</location>
    </subcellularLocation>
</comment>
<evidence type="ECO:0000256" key="3">
    <source>
        <dbReference type="ARBA" id="ARBA00022989"/>
    </source>
</evidence>
<evidence type="ECO:0000256" key="5">
    <source>
        <dbReference type="SAM" id="Phobius"/>
    </source>
</evidence>
<dbReference type="GO" id="GO:0016020">
    <property type="term" value="C:membrane"/>
    <property type="evidence" value="ECO:0007669"/>
    <property type="project" value="UniProtKB-SubCell"/>
</dbReference>
<dbReference type="SUPFAM" id="SSF81321">
    <property type="entry name" value="Family A G protein-coupled receptor-like"/>
    <property type="match status" value="1"/>
</dbReference>
<dbReference type="Pfam" id="PF10324">
    <property type="entry name" value="7TM_GPCR_Srw"/>
    <property type="match status" value="1"/>
</dbReference>
<dbReference type="WBParaSite" id="HDID_0000760901-mRNA-1">
    <property type="protein sequence ID" value="HDID_0000760901-mRNA-1"/>
    <property type="gene ID" value="HDID_0000760901"/>
</dbReference>
<dbReference type="EMBL" id="UYSG01010954">
    <property type="protein sequence ID" value="VDL59925.1"/>
    <property type="molecule type" value="Genomic_DNA"/>
</dbReference>
<keyword evidence="3 5" id="KW-1133">Transmembrane helix</keyword>
<evidence type="ECO:0000313" key="8">
    <source>
        <dbReference type="Proteomes" id="UP000274504"/>
    </source>
</evidence>
<keyword evidence="2 5" id="KW-0812">Transmembrane</keyword>
<dbReference type="InterPro" id="IPR019427">
    <property type="entry name" value="7TM_GPCR_serpentine_rcpt_Srw"/>
</dbReference>
<evidence type="ECO:0000256" key="2">
    <source>
        <dbReference type="ARBA" id="ARBA00022692"/>
    </source>
</evidence>
<feature type="transmembrane region" description="Helical" evidence="5">
    <location>
        <begin position="194"/>
        <end position="213"/>
    </location>
</feature>
<dbReference type="GO" id="GO:0008528">
    <property type="term" value="F:G protein-coupled peptide receptor activity"/>
    <property type="evidence" value="ECO:0007669"/>
    <property type="project" value="InterPro"/>
</dbReference>
<organism evidence="9">
    <name type="scientific">Hymenolepis diminuta</name>
    <name type="common">Rat tapeworm</name>
    <dbReference type="NCBI Taxonomy" id="6216"/>
    <lineage>
        <taxon>Eukaryota</taxon>
        <taxon>Metazoa</taxon>
        <taxon>Spiralia</taxon>
        <taxon>Lophotrochozoa</taxon>
        <taxon>Platyhelminthes</taxon>
        <taxon>Cestoda</taxon>
        <taxon>Eucestoda</taxon>
        <taxon>Cyclophyllidea</taxon>
        <taxon>Hymenolepididae</taxon>
        <taxon>Hymenolepis</taxon>
    </lineage>
</organism>
<feature type="transmembrane region" description="Helical" evidence="5">
    <location>
        <begin position="256"/>
        <end position="280"/>
    </location>
</feature>
<dbReference type="InterPro" id="IPR000276">
    <property type="entry name" value="GPCR_Rhodpsn"/>
</dbReference>
<feature type="transmembrane region" description="Helical" evidence="5">
    <location>
        <begin position="339"/>
        <end position="366"/>
    </location>
</feature>
<dbReference type="STRING" id="6216.A0A0R3SR45"/>
<evidence type="ECO:0000256" key="4">
    <source>
        <dbReference type="ARBA" id="ARBA00023136"/>
    </source>
</evidence>
<dbReference type="PRINTS" id="PR00237">
    <property type="entry name" value="GPCRRHODOPSN"/>
</dbReference>
<gene>
    <name evidence="7" type="ORF">HDID_LOCUS7607</name>
</gene>
<dbReference type="PANTHER" id="PTHR47023:SF1">
    <property type="entry name" value="SEX PEPTIDE RECEPTOR"/>
    <property type="match status" value="1"/>
</dbReference>